<evidence type="ECO:0000313" key="5">
    <source>
        <dbReference type="EMBL" id="UTT84354.1"/>
    </source>
</evidence>
<sequence length="363" mass="41348">MRSLILLASLIVVSFFSYSQTENLTFNSQEREFIAEHRVISVGLLPNTWAPYSTSYESGTSFGINNDYMKNIAQILGFELEYQPYPSVDALLDAVEAGNVDIALGVRYTNERSNVFLFSEPFFNGSVAIWYRNKKAQFISPQLLNWSCVKGSFYCEILEEKKIPNIISVQNFDQAITLVNSGAVDAIAANFVSINSYLNNHDVIRGVVETLDWLETDTLHAIGNKNQKQLIALIDRVLKKERKGLNQPSIRSLNPYHLSEQLARTYKQVHKSDIEYSMQFDLYPLSFKNSKGEVDGYFHDFMELLQARSGIQFSFKQSDHYTALQMLERGDIKVAPIVKGMKIDNGKYITSEPFFYSSILACY</sequence>
<evidence type="ECO:0000256" key="1">
    <source>
        <dbReference type="ARBA" id="ARBA00010333"/>
    </source>
</evidence>
<accession>A0ABY5G2I7</accession>
<dbReference type="InterPro" id="IPR001638">
    <property type="entry name" value="Solute-binding_3/MltF_N"/>
</dbReference>
<keyword evidence="6" id="KW-1185">Reference proteome</keyword>
<dbReference type="Gene3D" id="3.40.190.10">
    <property type="entry name" value="Periplasmic binding protein-like II"/>
    <property type="match status" value="3"/>
</dbReference>
<feature type="signal peptide" evidence="3">
    <location>
        <begin position="1"/>
        <end position="19"/>
    </location>
</feature>
<dbReference type="SMART" id="SM00062">
    <property type="entry name" value="PBPb"/>
    <property type="match status" value="1"/>
</dbReference>
<name>A0ABY5G2I7_VIBPE</name>
<organism evidence="5 6">
    <name type="scientific">Vibrio pelagius</name>
    <dbReference type="NCBI Taxonomy" id="28169"/>
    <lineage>
        <taxon>Bacteria</taxon>
        <taxon>Pseudomonadati</taxon>
        <taxon>Pseudomonadota</taxon>
        <taxon>Gammaproteobacteria</taxon>
        <taxon>Vibrionales</taxon>
        <taxon>Vibrionaceae</taxon>
        <taxon>Vibrio</taxon>
    </lineage>
</organism>
<evidence type="ECO:0000259" key="4">
    <source>
        <dbReference type="SMART" id="SM00062"/>
    </source>
</evidence>
<dbReference type="RefSeq" id="WP_255230311.1">
    <property type="nucleotide sequence ID" value="NZ_CP090614.1"/>
</dbReference>
<keyword evidence="2 3" id="KW-0732">Signal</keyword>
<comment type="similarity">
    <text evidence="1">Belongs to the bacterial solute-binding protein 3 family.</text>
</comment>
<evidence type="ECO:0000256" key="2">
    <source>
        <dbReference type="ARBA" id="ARBA00022729"/>
    </source>
</evidence>
<evidence type="ECO:0000256" key="3">
    <source>
        <dbReference type="SAM" id="SignalP"/>
    </source>
</evidence>
<dbReference type="SUPFAM" id="SSF53850">
    <property type="entry name" value="Periplasmic binding protein-like II"/>
    <property type="match status" value="2"/>
</dbReference>
<dbReference type="Proteomes" id="UP001059120">
    <property type="component" value="Chromosome 1"/>
</dbReference>
<feature type="chain" id="PRO_5045189310" evidence="3">
    <location>
        <begin position="20"/>
        <end position="363"/>
    </location>
</feature>
<reference evidence="5" key="1">
    <citation type="submission" date="2022-01" db="EMBL/GenBank/DDBJ databases">
        <title>Alginate degradation mechanism of Vibrio pelagius WXL662.</title>
        <authorList>
            <person name="He X."/>
        </authorList>
    </citation>
    <scope>NUCLEOTIDE SEQUENCE</scope>
    <source>
        <strain evidence="5">WXL662</strain>
    </source>
</reference>
<dbReference type="PANTHER" id="PTHR35936:SF25">
    <property type="entry name" value="ABC TRANSPORTER SUBSTRATE-BINDING PROTEIN"/>
    <property type="match status" value="1"/>
</dbReference>
<protein>
    <submittedName>
        <fullName evidence="5">Transporter substrate-binding domain-containing protein</fullName>
    </submittedName>
</protein>
<proteinExistence type="inferred from homology"/>
<evidence type="ECO:0000313" key="6">
    <source>
        <dbReference type="Proteomes" id="UP001059120"/>
    </source>
</evidence>
<feature type="domain" description="Solute-binding protein family 3/N-terminal" evidence="4">
    <location>
        <begin position="39"/>
        <end position="253"/>
    </location>
</feature>
<dbReference type="Pfam" id="PF00497">
    <property type="entry name" value="SBP_bac_3"/>
    <property type="match status" value="1"/>
</dbReference>
<dbReference type="EMBL" id="CP090614">
    <property type="protein sequence ID" value="UTT84354.1"/>
    <property type="molecule type" value="Genomic_DNA"/>
</dbReference>
<dbReference type="PANTHER" id="PTHR35936">
    <property type="entry name" value="MEMBRANE-BOUND LYTIC MUREIN TRANSGLYCOSYLASE F"/>
    <property type="match status" value="1"/>
</dbReference>
<gene>
    <name evidence="5" type="ORF">LZI70_11800</name>
</gene>